<dbReference type="AlphaFoldDB" id="K6D4P6"/>
<evidence type="ECO:0000259" key="3">
    <source>
        <dbReference type="Pfam" id="PF17853"/>
    </source>
</evidence>
<dbReference type="InterPro" id="IPR051448">
    <property type="entry name" value="CdaR-like_regulators"/>
</dbReference>
<feature type="domain" description="CdaR GGDEF-like" evidence="3">
    <location>
        <begin position="170"/>
        <end position="301"/>
    </location>
</feature>
<accession>K6D4P6</accession>
<dbReference type="PATRIC" id="fig|1131731.3.peg.3766"/>
<dbReference type="InterPro" id="IPR025736">
    <property type="entry name" value="PucR_C-HTH_dom"/>
</dbReference>
<dbReference type="PANTHER" id="PTHR33744:SF1">
    <property type="entry name" value="DNA-BINDING TRANSCRIPTIONAL ACTIVATOR ADER"/>
    <property type="match status" value="1"/>
</dbReference>
<dbReference type="InterPro" id="IPR009057">
    <property type="entry name" value="Homeodomain-like_sf"/>
</dbReference>
<comment type="similarity">
    <text evidence="1">Belongs to the CdaR family.</text>
</comment>
<dbReference type="EMBL" id="AJLR01000147">
    <property type="protein sequence ID" value="EKN63264.1"/>
    <property type="molecule type" value="Genomic_DNA"/>
</dbReference>
<proteinExistence type="inferred from homology"/>
<protein>
    <submittedName>
        <fullName evidence="4">CdaR family transcriptional regulator</fullName>
    </submittedName>
</protein>
<dbReference type="PANTHER" id="PTHR33744">
    <property type="entry name" value="CARBOHYDRATE DIACID REGULATOR"/>
    <property type="match status" value="1"/>
</dbReference>
<dbReference type="InterPro" id="IPR041522">
    <property type="entry name" value="CdaR_GGDEF"/>
</dbReference>
<sequence length="416" mass="48284">MKIRERQDKIMKDYQDIPDYANELLVASSIGIDQLLQKLKSLLSLPITITDPLYNVLFSSDVTINSETFSSSVFEEMNTTNHNNARMYQIQTIDNKMVGLAAPIISKNTTFGFLFILGEDPIEIYQYSEIAKFTASLCAIQMQKQREMNQEKVKYKVAFLFDLLYGNMKQREDIIEYGNIWGWNFNNPHQTIVFSLTDFNHFSAEKQILNRIHSYIGKILSDCGKIPITLIKQNQVIVIYPLQTIDDPVNSRDEVKQFSHSVINYIHSIYPEYKVVCGIGKVYSNPTELFRSFQEAKVAYDLGILLNIDIPFFSELGLERILYKHDLQDLKEYYETILGDLEKYDAVNDGDLMETLEAFAANHFDITQTAKALFLHRNTLRYRLKRIEEILNIKLEDFNIKLDISAAFKIKQLHQL</sequence>
<organism evidence="4 5">
    <name type="scientific">Schinkia azotoformans LMG 9581</name>
    <dbReference type="NCBI Taxonomy" id="1131731"/>
    <lineage>
        <taxon>Bacteria</taxon>
        <taxon>Bacillati</taxon>
        <taxon>Bacillota</taxon>
        <taxon>Bacilli</taxon>
        <taxon>Bacillales</taxon>
        <taxon>Bacillaceae</taxon>
        <taxon>Calidifontibacillus/Schinkia group</taxon>
        <taxon>Schinkia</taxon>
    </lineage>
</organism>
<dbReference type="STRING" id="1131731.BAZO_18466"/>
<dbReference type="Gene3D" id="1.10.10.2840">
    <property type="entry name" value="PucR C-terminal helix-turn-helix domain"/>
    <property type="match status" value="1"/>
</dbReference>
<dbReference type="Proteomes" id="UP000006315">
    <property type="component" value="Unassembled WGS sequence"/>
</dbReference>
<dbReference type="SUPFAM" id="SSF46689">
    <property type="entry name" value="Homeodomain-like"/>
    <property type="match status" value="1"/>
</dbReference>
<dbReference type="RefSeq" id="WP_003332894.1">
    <property type="nucleotide sequence ID" value="NZ_AJLR01000147.1"/>
</dbReference>
<dbReference type="Pfam" id="PF17853">
    <property type="entry name" value="GGDEF_2"/>
    <property type="match status" value="1"/>
</dbReference>
<feature type="domain" description="PucR C-terminal helix-turn-helix" evidence="2">
    <location>
        <begin position="352"/>
        <end position="410"/>
    </location>
</feature>
<comment type="caution">
    <text evidence="4">The sequence shown here is derived from an EMBL/GenBank/DDBJ whole genome shotgun (WGS) entry which is preliminary data.</text>
</comment>
<dbReference type="InterPro" id="IPR042070">
    <property type="entry name" value="PucR_C-HTH_sf"/>
</dbReference>
<evidence type="ECO:0000313" key="4">
    <source>
        <dbReference type="EMBL" id="EKN63264.1"/>
    </source>
</evidence>
<reference evidence="4 5" key="1">
    <citation type="journal article" date="2012" name="Front. Microbiol.">
        <title>Redundancy and modularity in membrane-associated dissimilatory nitrate reduction in Bacillus.</title>
        <authorList>
            <person name="Heylen K."/>
            <person name="Keltjens J."/>
        </authorList>
    </citation>
    <scope>NUCLEOTIDE SEQUENCE [LARGE SCALE GENOMIC DNA]</scope>
    <source>
        <strain evidence="4 5">LMG 9581</strain>
    </source>
</reference>
<dbReference type="Pfam" id="PF13556">
    <property type="entry name" value="HTH_30"/>
    <property type="match status" value="1"/>
</dbReference>
<name>K6D4P6_SCHAZ</name>
<gene>
    <name evidence="4" type="ORF">BAZO_18466</name>
</gene>
<evidence type="ECO:0000256" key="1">
    <source>
        <dbReference type="ARBA" id="ARBA00006754"/>
    </source>
</evidence>
<evidence type="ECO:0000259" key="2">
    <source>
        <dbReference type="Pfam" id="PF13556"/>
    </source>
</evidence>
<evidence type="ECO:0000313" key="5">
    <source>
        <dbReference type="Proteomes" id="UP000006315"/>
    </source>
</evidence>
<keyword evidence="5" id="KW-1185">Reference proteome</keyword>